<evidence type="ECO:0000259" key="4">
    <source>
        <dbReference type="PROSITE" id="PS01124"/>
    </source>
</evidence>
<feature type="domain" description="HTH araC/xylS-type" evidence="4">
    <location>
        <begin position="192"/>
        <end position="290"/>
    </location>
</feature>
<dbReference type="OrthoDB" id="323290at2"/>
<gene>
    <name evidence="5" type="ORF">DQG23_03140</name>
</gene>
<accession>A0A329MY16</accession>
<dbReference type="Proteomes" id="UP000250369">
    <property type="component" value="Unassembled WGS sequence"/>
</dbReference>
<dbReference type="PANTHER" id="PTHR43280:SF2">
    <property type="entry name" value="HTH-TYPE TRANSCRIPTIONAL REGULATOR EXSA"/>
    <property type="match status" value="1"/>
</dbReference>
<protein>
    <recommendedName>
        <fullName evidence="4">HTH araC/xylS-type domain-containing protein</fullName>
    </recommendedName>
</protein>
<dbReference type="PANTHER" id="PTHR43280">
    <property type="entry name" value="ARAC-FAMILY TRANSCRIPTIONAL REGULATOR"/>
    <property type="match status" value="1"/>
</dbReference>
<dbReference type="PRINTS" id="PR00032">
    <property type="entry name" value="HTHARAC"/>
</dbReference>
<dbReference type="SUPFAM" id="SSF46689">
    <property type="entry name" value="Homeodomain-like"/>
    <property type="match status" value="1"/>
</dbReference>
<comment type="caution">
    <text evidence="5">The sequence shown here is derived from an EMBL/GenBank/DDBJ whole genome shotgun (WGS) entry which is preliminary data.</text>
</comment>
<dbReference type="GO" id="GO:0003700">
    <property type="term" value="F:DNA-binding transcription factor activity"/>
    <property type="evidence" value="ECO:0007669"/>
    <property type="project" value="InterPro"/>
</dbReference>
<dbReference type="GO" id="GO:0043565">
    <property type="term" value="F:sequence-specific DNA binding"/>
    <property type="evidence" value="ECO:0007669"/>
    <property type="project" value="InterPro"/>
</dbReference>
<dbReference type="PROSITE" id="PS01124">
    <property type="entry name" value="HTH_ARAC_FAMILY_2"/>
    <property type="match status" value="1"/>
</dbReference>
<evidence type="ECO:0000256" key="2">
    <source>
        <dbReference type="ARBA" id="ARBA00023125"/>
    </source>
</evidence>
<proteinExistence type="predicted"/>
<organism evidence="5 6">
    <name type="scientific">Paenibacillus contaminans</name>
    <dbReference type="NCBI Taxonomy" id="450362"/>
    <lineage>
        <taxon>Bacteria</taxon>
        <taxon>Bacillati</taxon>
        <taxon>Bacillota</taxon>
        <taxon>Bacilli</taxon>
        <taxon>Bacillales</taxon>
        <taxon>Paenibacillaceae</taxon>
        <taxon>Paenibacillus</taxon>
    </lineage>
</organism>
<evidence type="ECO:0000313" key="6">
    <source>
        <dbReference type="Proteomes" id="UP000250369"/>
    </source>
</evidence>
<dbReference type="InterPro" id="IPR009057">
    <property type="entry name" value="Homeodomain-like_sf"/>
</dbReference>
<evidence type="ECO:0000256" key="1">
    <source>
        <dbReference type="ARBA" id="ARBA00023015"/>
    </source>
</evidence>
<dbReference type="InterPro" id="IPR037923">
    <property type="entry name" value="HTH-like"/>
</dbReference>
<dbReference type="InterPro" id="IPR018060">
    <property type="entry name" value="HTH_AraC"/>
</dbReference>
<dbReference type="Gene3D" id="1.10.10.60">
    <property type="entry name" value="Homeodomain-like"/>
    <property type="match status" value="2"/>
</dbReference>
<dbReference type="EMBL" id="QMFB01000001">
    <property type="protein sequence ID" value="RAV23203.1"/>
    <property type="molecule type" value="Genomic_DNA"/>
</dbReference>
<keyword evidence="2" id="KW-0238">DNA-binding</keyword>
<keyword evidence="1" id="KW-0805">Transcription regulation</keyword>
<dbReference type="RefSeq" id="WP_113029314.1">
    <property type="nucleotide sequence ID" value="NZ_QMFB01000001.1"/>
</dbReference>
<dbReference type="AlphaFoldDB" id="A0A329MY16"/>
<sequence>MAKLDPATVQLESLIHAVQSNMSFIEVTSAFKWADIGWHVPPGVRADFEIKYVARGQIALQQAGLSIAGSPGDLFFLDNQKGHSCEHGTFTLFSFGFNVAQNAPEGKRLYEQIQAIFAKLPQKLKLDIHGRMIRRYTELNKEISVRSFGYEVNLKCLMVQLLIEVMRICLVIRSSASNITPYQYNKYTDLISDIIVYLQENAGEHIDLHELGGKYMLNPRYLNRIFKGATGFPIFRYHQMIKVEKAKKLLSTSGLNLLEIAMELGFESSQSFSKFYKKMTLITPSEYRKMLKESE</sequence>
<dbReference type="InterPro" id="IPR020449">
    <property type="entry name" value="Tscrpt_reg_AraC-type_HTH"/>
</dbReference>
<evidence type="ECO:0000313" key="5">
    <source>
        <dbReference type="EMBL" id="RAV23203.1"/>
    </source>
</evidence>
<dbReference type="SMART" id="SM00342">
    <property type="entry name" value="HTH_ARAC"/>
    <property type="match status" value="1"/>
</dbReference>
<dbReference type="Pfam" id="PF12833">
    <property type="entry name" value="HTH_18"/>
    <property type="match status" value="1"/>
</dbReference>
<dbReference type="SUPFAM" id="SSF51215">
    <property type="entry name" value="Regulatory protein AraC"/>
    <property type="match status" value="1"/>
</dbReference>
<name>A0A329MY16_9BACL</name>
<reference evidence="5 6" key="1">
    <citation type="journal article" date="2009" name="Int. J. Syst. Evol. Microbiol.">
        <title>Paenibacillus contaminans sp. nov., isolated from a contaminated laboratory plate.</title>
        <authorList>
            <person name="Chou J.H."/>
            <person name="Lee J.H."/>
            <person name="Lin M.C."/>
            <person name="Chang P.S."/>
            <person name="Arun A.B."/>
            <person name="Young C.C."/>
            <person name="Chen W.M."/>
        </authorList>
    </citation>
    <scope>NUCLEOTIDE SEQUENCE [LARGE SCALE GENOMIC DNA]</scope>
    <source>
        <strain evidence="5 6">CKOBP-6</strain>
    </source>
</reference>
<evidence type="ECO:0000256" key="3">
    <source>
        <dbReference type="ARBA" id="ARBA00023163"/>
    </source>
</evidence>
<keyword evidence="3" id="KW-0804">Transcription</keyword>
<keyword evidence="6" id="KW-1185">Reference proteome</keyword>